<evidence type="ECO:0000313" key="2">
    <source>
        <dbReference type="Proteomes" id="UP000887540"/>
    </source>
</evidence>
<accession>A0A914E846</accession>
<evidence type="ECO:0000313" key="3">
    <source>
        <dbReference type="WBParaSite" id="ACRNAN_scaffold6348.g19191.t1"/>
    </source>
</evidence>
<keyword evidence="1" id="KW-0472">Membrane</keyword>
<keyword evidence="1" id="KW-0812">Transmembrane</keyword>
<proteinExistence type="predicted"/>
<name>A0A914E846_9BILA</name>
<protein>
    <submittedName>
        <fullName evidence="3">Uncharacterized protein</fullName>
    </submittedName>
</protein>
<sequence>MQETFPTAPNLDWLKCGALVGSAVSTKIFITLCASEILLYLLIIGSGSVYVYVCHKRMLVKSSEKIRSLERQWIIALIIQVC</sequence>
<keyword evidence="1" id="KW-1133">Transmembrane helix</keyword>
<dbReference type="WBParaSite" id="ACRNAN_scaffold6348.g19191.t1">
    <property type="protein sequence ID" value="ACRNAN_scaffold6348.g19191.t1"/>
    <property type="gene ID" value="ACRNAN_scaffold6348.g19191"/>
</dbReference>
<dbReference type="Proteomes" id="UP000887540">
    <property type="component" value="Unplaced"/>
</dbReference>
<dbReference type="AlphaFoldDB" id="A0A914E846"/>
<reference evidence="3" key="1">
    <citation type="submission" date="2022-11" db="UniProtKB">
        <authorList>
            <consortium name="WormBaseParasite"/>
        </authorList>
    </citation>
    <scope>IDENTIFICATION</scope>
</reference>
<keyword evidence="2" id="KW-1185">Reference proteome</keyword>
<evidence type="ECO:0000256" key="1">
    <source>
        <dbReference type="SAM" id="Phobius"/>
    </source>
</evidence>
<organism evidence="2 3">
    <name type="scientific">Acrobeloides nanus</name>
    <dbReference type="NCBI Taxonomy" id="290746"/>
    <lineage>
        <taxon>Eukaryota</taxon>
        <taxon>Metazoa</taxon>
        <taxon>Ecdysozoa</taxon>
        <taxon>Nematoda</taxon>
        <taxon>Chromadorea</taxon>
        <taxon>Rhabditida</taxon>
        <taxon>Tylenchina</taxon>
        <taxon>Cephalobomorpha</taxon>
        <taxon>Cephaloboidea</taxon>
        <taxon>Cephalobidae</taxon>
        <taxon>Acrobeloides</taxon>
    </lineage>
</organism>
<feature type="transmembrane region" description="Helical" evidence="1">
    <location>
        <begin position="28"/>
        <end position="53"/>
    </location>
</feature>